<sequence>MDHNPINYSFNLTLKCGFLKTSLDQHLNNFKKYIAYQFDQVISNFSLSNCYAIVEISQVLIIFDWYHCCLNYYCFEYILRNSRKTCTRDLLFVKRVAINLLIEENLYTSLIDWYFGLLFNKLGTNFHSKHNKKKDLLKNILYFCVMLSDLRFEIIHLILIIESYDNYEILNSKQRGIFKRTWVKQNLRDYY</sequence>
<evidence type="ECO:0000313" key="2">
    <source>
        <dbReference type="Proteomes" id="UP000276133"/>
    </source>
</evidence>
<reference evidence="1 2" key="1">
    <citation type="journal article" date="2018" name="Sci. Rep.">
        <title>Genomic signatures of local adaptation to the degree of environmental predictability in rotifers.</title>
        <authorList>
            <person name="Franch-Gras L."/>
            <person name="Hahn C."/>
            <person name="Garcia-Roger E.M."/>
            <person name="Carmona M.J."/>
            <person name="Serra M."/>
            <person name="Gomez A."/>
        </authorList>
    </citation>
    <scope>NUCLEOTIDE SEQUENCE [LARGE SCALE GENOMIC DNA]</scope>
    <source>
        <strain evidence="1">HYR1</strain>
    </source>
</reference>
<comment type="caution">
    <text evidence="1">The sequence shown here is derived from an EMBL/GenBank/DDBJ whole genome shotgun (WGS) entry which is preliminary data.</text>
</comment>
<evidence type="ECO:0000313" key="1">
    <source>
        <dbReference type="EMBL" id="RNA08472.1"/>
    </source>
</evidence>
<proteinExistence type="predicted"/>
<accession>A0A3M7QB76</accession>
<dbReference type="Proteomes" id="UP000276133">
    <property type="component" value="Unassembled WGS sequence"/>
</dbReference>
<keyword evidence="2" id="KW-1185">Reference proteome</keyword>
<dbReference type="AlphaFoldDB" id="A0A3M7QB76"/>
<gene>
    <name evidence="1" type="ORF">BpHYR1_002900</name>
</gene>
<name>A0A3M7QB76_BRAPC</name>
<dbReference type="EMBL" id="REGN01006738">
    <property type="protein sequence ID" value="RNA08472.1"/>
    <property type="molecule type" value="Genomic_DNA"/>
</dbReference>
<organism evidence="1 2">
    <name type="scientific">Brachionus plicatilis</name>
    <name type="common">Marine rotifer</name>
    <name type="synonym">Brachionus muelleri</name>
    <dbReference type="NCBI Taxonomy" id="10195"/>
    <lineage>
        <taxon>Eukaryota</taxon>
        <taxon>Metazoa</taxon>
        <taxon>Spiralia</taxon>
        <taxon>Gnathifera</taxon>
        <taxon>Rotifera</taxon>
        <taxon>Eurotatoria</taxon>
        <taxon>Monogononta</taxon>
        <taxon>Pseudotrocha</taxon>
        <taxon>Ploima</taxon>
        <taxon>Brachionidae</taxon>
        <taxon>Brachionus</taxon>
    </lineage>
</organism>
<protein>
    <submittedName>
        <fullName evidence="1">Uncharacterized protein</fullName>
    </submittedName>
</protein>